<dbReference type="Proteomes" id="UP000258309">
    <property type="component" value="Unassembled WGS sequence"/>
</dbReference>
<dbReference type="InterPro" id="IPR013783">
    <property type="entry name" value="Ig-like_fold"/>
</dbReference>
<dbReference type="Gene3D" id="2.60.40.10">
    <property type="entry name" value="Immunoglobulins"/>
    <property type="match status" value="1"/>
</dbReference>
<dbReference type="AlphaFoldDB" id="A0A3E2H243"/>
<feature type="non-terminal residue" evidence="8">
    <location>
        <position position="1"/>
    </location>
</feature>
<dbReference type="OMA" id="VCHTDME"/>
<dbReference type="Pfam" id="PF17390">
    <property type="entry name" value="Bac_rhamnosid_C"/>
    <property type="match status" value="1"/>
</dbReference>
<dbReference type="EMBL" id="NCSJ02000205">
    <property type="protein sequence ID" value="RFU27466.1"/>
    <property type="molecule type" value="Genomic_DNA"/>
</dbReference>
<organism evidence="8 9">
    <name type="scientific">Scytalidium lignicola</name>
    <name type="common">Hyphomycete</name>
    <dbReference type="NCBI Taxonomy" id="5539"/>
    <lineage>
        <taxon>Eukaryota</taxon>
        <taxon>Fungi</taxon>
        <taxon>Dikarya</taxon>
        <taxon>Ascomycota</taxon>
        <taxon>Pezizomycotina</taxon>
        <taxon>Leotiomycetes</taxon>
        <taxon>Leotiomycetes incertae sedis</taxon>
        <taxon>Scytalidium</taxon>
    </lineage>
</organism>
<dbReference type="InterPro" id="IPR008902">
    <property type="entry name" value="Rhamnosid_concanavalin"/>
</dbReference>
<dbReference type="Pfam" id="PF17389">
    <property type="entry name" value="Bac_rhamnosid6H"/>
    <property type="match status" value="1"/>
</dbReference>
<comment type="caution">
    <text evidence="8">The sequence shown here is derived from an EMBL/GenBank/DDBJ whole genome shotgun (WGS) entry which is preliminary data.</text>
</comment>
<evidence type="ECO:0000256" key="1">
    <source>
        <dbReference type="ARBA" id="ARBA00001445"/>
    </source>
</evidence>
<keyword evidence="9" id="KW-1185">Reference proteome</keyword>
<dbReference type="Gene3D" id="1.50.10.10">
    <property type="match status" value="1"/>
</dbReference>
<dbReference type="EC" id="3.2.1.40" evidence="2"/>
<sequence>MAEIPKEATFQSNVLAVKDVKFEHYRRENTLGIQEARPCISWKFAGAASGFQQDGYEIQLYEINLVSSSERLLSTVRAQSSRSTFVPWPFEDPLKSRQRVLVKVKVWRRNMQSSSWSEGAYAETGLLAREDWKCQRLAAPWIRDHNSPQPEELYRKEFHTSGPVSFARLYITAQGLYEAEINGCRVGDYFLAPGWTNYARRLQYQTYDVTDLLSKESNANCIGVRIAEGWFCGVLGFAGGRRNIWGSKTALMAQLEIHYADGRTEVICTDDTWTVSSGPIRLAELYNGEKYDSNFEIPNWSLVFGWSLAADSPWRKAAVLPPLLDSVKLVAGSGEPVRRISTIYPTAQITTPSGKIVIDFGQNLVGYTRIKRVRGTKGDKISLFHAEVLEYGELGRRPLLSAEALDEYTIRGEGVETWEPRFTFHGFRYVQVDGWPFSGHDLLESLEAVVCHTDMEASGQFSCSDELINKLHNNVLWSMRGNFLSIPTDCPQRSERLGWLGDLALFAPAASMLYNCFGMLKNWLADVELDQEANGGIPTLTTPHVLFYHPIWGKRFPCAIWHDVVVLAPWALYEATGDMTILKNHYTSMTTWLDKIPRNTKKMSCLWDPNCFQFGDWLDPYAPPQEPQQGRTDAVLVANAFLIHSLDLVACVARILQKHTDSNKYEQEARVAKEEFSNEYISPNGRIVSDSQTAYALAICFDLLDSTRKMRAGERLAEIVLRNGFKIGTGFAGTPYICEALALTNQTQVAYAMLLSQECPSWLYPVTMGATTMWERWDSMLPDGKINPGRMVSFNHYSFGAVAAFLYRRLAGLQCLEPGWKRSRAAPLIGADFTSAHAEHTTPFGKVSCSWKIEASPLDEEGKMLNLRVHVPPTTVMEVVLPVDGIVTTKIVHSGEWLFSVPYKRMYEWPLDAIPMLP</sequence>
<keyword evidence="3" id="KW-0378">Hydrolase</keyword>
<evidence type="ECO:0000313" key="9">
    <source>
        <dbReference type="Proteomes" id="UP000258309"/>
    </source>
</evidence>
<feature type="domain" description="Alpha-L-rhamnosidase C-terminal" evidence="7">
    <location>
        <begin position="812"/>
        <end position="892"/>
    </location>
</feature>
<dbReference type="OrthoDB" id="10036721at2759"/>
<dbReference type="InterPro" id="IPR035398">
    <property type="entry name" value="Bac_rhamnosid_C"/>
</dbReference>
<evidence type="ECO:0000259" key="6">
    <source>
        <dbReference type="Pfam" id="PF17389"/>
    </source>
</evidence>
<feature type="domain" description="Bacterial alpha-L-rhamnosidase N-terminal" evidence="5">
    <location>
        <begin position="164"/>
        <end position="339"/>
    </location>
</feature>
<evidence type="ECO:0000259" key="7">
    <source>
        <dbReference type="Pfam" id="PF17390"/>
    </source>
</evidence>
<evidence type="ECO:0000259" key="5">
    <source>
        <dbReference type="Pfam" id="PF08531"/>
    </source>
</evidence>
<feature type="non-terminal residue" evidence="8">
    <location>
        <position position="918"/>
    </location>
</feature>
<evidence type="ECO:0000256" key="2">
    <source>
        <dbReference type="ARBA" id="ARBA00012652"/>
    </source>
</evidence>
<dbReference type="InterPro" id="IPR013737">
    <property type="entry name" value="Bac_rhamnosid_N"/>
</dbReference>
<dbReference type="InterPro" id="IPR012341">
    <property type="entry name" value="6hp_glycosidase-like_sf"/>
</dbReference>
<protein>
    <recommendedName>
        <fullName evidence="2">alpha-L-rhamnosidase</fullName>
        <ecNumber evidence="2">3.2.1.40</ecNumber>
    </recommendedName>
</protein>
<evidence type="ECO:0000313" key="8">
    <source>
        <dbReference type="EMBL" id="RFU27466.1"/>
    </source>
</evidence>
<dbReference type="GO" id="GO:0005975">
    <property type="term" value="P:carbohydrate metabolic process"/>
    <property type="evidence" value="ECO:0007669"/>
    <property type="project" value="InterPro"/>
</dbReference>
<comment type="catalytic activity">
    <reaction evidence="1">
        <text>Hydrolysis of terminal non-reducing alpha-L-rhamnose residues in alpha-L-rhamnosides.</text>
        <dbReference type="EC" id="3.2.1.40"/>
    </reaction>
</comment>
<dbReference type="InterPro" id="IPR016007">
    <property type="entry name" value="Alpha_rhamnosid"/>
</dbReference>
<dbReference type="PANTHER" id="PTHR33307">
    <property type="entry name" value="ALPHA-RHAMNOSIDASE (EUROFUNG)"/>
    <property type="match status" value="1"/>
</dbReference>
<dbReference type="Pfam" id="PF05592">
    <property type="entry name" value="Bac_rhamnosid"/>
    <property type="match status" value="1"/>
</dbReference>
<proteinExistence type="predicted"/>
<reference evidence="8 9" key="1">
    <citation type="submission" date="2018-05" db="EMBL/GenBank/DDBJ databases">
        <title>Draft genome sequence of Scytalidium lignicola DSM 105466, a ubiquitous saprotrophic fungus.</title>
        <authorList>
            <person name="Buettner E."/>
            <person name="Gebauer A.M."/>
            <person name="Hofrichter M."/>
            <person name="Liers C."/>
            <person name="Kellner H."/>
        </authorList>
    </citation>
    <scope>NUCLEOTIDE SEQUENCE [LARGE SCALE GENOMIC DNA]</scope>
    <source>
        <strain evidence="8 9">DSM 105466</strain>
    </source>
</reference>
<feature type="domain" description="Alpha-L-rhamnosidase six-hairpin glycosidase" evidence="6">
    <location>
        <begin position="458"/>
        <end position="809"/>
    </location>
</feature>
<dbReference type="Pfam" id="PF08531">
    <property type="entry name" value="Bac_rhamnosid_N"/>
    <property type="match status" value="1"/>
</dbReference>
<dbReference type="Gene3D" id="2.60.420.10">
    <property type="entry name" value="Maltose phosphorylase, domain 3"/>
    <property type="match status" value="1"/>
</dbReference>
<dbReference type="Gene3D" id="2.60.120.260">
    <property type="entry name" value="Galactose-binding domain-like"/>
    <property type="match status" value="2"/>
</dbReference>
<dbReference type="PANTHER" id="PTHR33307:SF6">
    <property type="entry name" value="ALPHA-RHAMNOSIDASE (EUROFUNG)-RELATED"/>
    <property type="match status" value="1"/>
</dbReference>
<dbReference type="STRING" id="5539.A0A3E2H243"/>
<dbReference type="SUPFAM" id="SSF48208">
    <property type="entry name" value="Six-hairpin glycosidases"/>
    <property type="match status" value="1"/>
</dbReference>
<name>A0A3E2H243_SCYLI</name>
<dbReference type="InterPro" id="IPR008928">
    <property type="entry name" value="6-hairpin_glycosidase_sf"/>
</dbReference>
<gene>
    <name evidence="8" type="ORF">B7463_g8877</name>
</gene>
<evidence type="ECO:0000259" key="4">
    <source>
        <dbReference type="Pfam" id="PF05592"/>
    </source>
</evidence>
<dbReference type="InterPro" id="IPR035396">
    <property type="entry name" value="Bac_rhamnosid6H"/>
</dbReference>
<evidence type="ECO:0000256" key="3">
    <source>
        <dbReference type="ARBA" id="ARBA00022801"/>
    </source>
</evidence>
<dbReference type="PIRSF" id="PIRSF010631">
    <property type="entry name" value="A-rhamnsds"/>
    <property type="match status" value="1"/>
</dbReference>
<feature type="domain" description="Alpha-L-rhamnosidase concanavalin-like" evidence="4">
    <location>
        <begin position="350"/>
        <end position="450"/>
    </location>
</feature>
<accession>A0A3E2H243</accession>
<dbReference type="GO" id="GO:0030596">
    <property type="term" value="F:alpha-L-rhamnosidase activity"/>
    <property type="evidence" value="ECO:0007669"/>
    <property type="project" value="UniProtKB-EC"/>
</dbReference>
<dbReference type="Pfam" id="PF25788">
    <property type="entry name" value="Ig_Rha78A_N"/>
    <property type="match status" value="1"/>
</dbReference>